<dbReference type="InterPro" id="IPR027056">
    <property type="entry name" value="Gluconate_2DH_su3"/>
</dbReference>
<sequence>MGATMNRREALRRGALLLGGMASVPSILGVLGGCSREPAASGTPAPLRFGESEQAIVERIVDIMIPRTDTPGALDVGVPAFIATALEEVYSQDVRDRYLEELHEFDAAARQEHGKPFLELEPPVQQAFLQRIHDAAIEDETARSARYRDQLAREIRGDAPLEQRTQIRPSGGRPFVLATKQLALHGFFVSEPGATQVLQYLPIPGAYHGCLPVNEAGNGKRWATS</sequence>
<dbReference type="Pfam" id="PF13618">
    <property type="entry name" value="Gluconate_2-dh3"/>
    <property type="match status" value="1"/>
</dbReference>
<proteinExistence type="predicted"/>
<accession>A0ABV4HQN9</accession>
<evidence type="ECO:0000313" key="2">
    <source>
        <dbReference type="Proteomes" id="UP001566331"/>
    </source>
</evidence>
<protein>
    <submittedName>
        <fullName evidence="1">Gluconate 2-dehydrogenase subunit 3 family protein</fullName>
        <ecNumber evidence="1">1.-.-.-</ecNumber>
    </submittedName>
</protein>
<dbReference type="PROSITE" id="PS51257">
    <property type="entry name" value="PROKAR_LIPOPROTEIN"/>
    <property type="match status" value="1"/>
</dbReference>
<gene>
    <name evidence="1" type="ORF">AB6713_10470</name>
</gene>
<comment type="caution">
    <text evidence="1">The sequence shown here is derived from an EMBL/GenBank/DDBJ whole genome shotgun (WGS) entry which is preliminary data.</text>
</comment>
<keyword evidence="1" id="KW-0560">Oxidoreductase</keyword>
<keyword evidence="2" id="KW-1185">Reference proteome</keyword>
<dbReference type="Proteomes" id="UP001566331">
    <property type="component" value="Unassembled WGS sequence"/>
</dbReference>
<evidence type="ECO:0000313" key="1">
    <source>
        <dbReference type="EMBL" id="MEZ0475034.1"/>
    </source>
</evidence>
<dbReference type="EMBL" id="JBFWIC010000012">
    <property type="protein sequence ID" value="MEZ0475034.1"/>
    <property type="molecule type" value="Genomic_DNA"/>
</dbReference>
<reference evidence="1 2" key="1">
    <citation type="submission" date="2024-07" db="EMBL/GenBank/DDBJ databases">
        <title>Luteimonas salilacus sp. nov., isolated from the shore soil of Salt Lake in Tibet of China.</title>
        <authorList>
            <person name="Zhang X."/>
            <person name="Li A."/>
        </authorList>
    </citation>
    <scope>NUCLEOTIDE SEQUENCE [LARGE SCALE GENOMIC DNA]</scope>
    <source>
        <strain evidence="1 2">B3-2-R+30</strain>
    </source>
</reference>
<name>A0ABV4HQN9_9GAMM</name>
<dbReference type="EC" id="1.-.-.-" evidence="1"/>
<dbReference type="GO" id="GO:0016491">
    <property type="term" value="F:oxidoreductase activity"/>
    <property type="evidence" value="ECO:0007669"/>
    <property type="project" value="UniProtKB-KW"/>
</dbReference>
<organism evidence="1 2">
    <name type="scientific">Luteimonas salinilitoris</name>
    <dbReference type="NCBI Taxonomy" id="3237697"/>
    <lineage>
        <taxon>Bacteria</taxon>
        <taxon>Pseudomonadati</taxon>
        <taxon>Pseudomonadota</taxon>
        <taxon>Gammaproteobacteria</taxon>
        <taxon>Lysobacterales</taxon>
        <taxon>Lysobacteraceae</taxon>
        <taxon>Luteimonas</taxon>
    </lineage>
</organism>